<proteinExistence type="predicted"/>
<feature type="domain" description="Pyruvate phosphate dikinase AMP/ATP-binding" evidence="4">
    <location>
        <begin position="17"/>
        <end position="314"/>
    </location>
</feature>
<evidence type="ECO:0000313" key="6">
    <source>
        <dbReference type="Proteomes" id="UP000031599"/>
    </source>
</evidence>
<dbReference type="PANTHER" id="PTHR43615:SF1">
    <property type="entry name" value="PPDK_N DOMAIN-CONTAINING PROTEIN"/>
    <property type="match status" value="1"/>
</dbReference>
<keyword evidence="1" id="KW-0547">Nucleotide-binding</keyword>
<dbReference type="SUPFAM" id="SSF52009">
    <property type="entry name" value="Phosphohistidine domain"/>
    <property type="match status" value="1"/>
</dbReference>
<evidence type="ECO:0000313" key="5">
    <source>
        <dbReference type="EMBL" id="KIG18471.1"/>
    </source>
</evidence>
<dbReference type="Gene3D" id="3.30.470.20">
    <property type="entry name" value="ATP-grasp fold, B domain"/>
    <property type="match status" value="1"/>
</dbReference>
<dbReference type="EMBL" id="JMCC02000011">
    <property type="protein sequence ID" value="KIG18471.1"/>
    <property type="molecule type" value="Genomic_DNA"/>
</dbReference>
<accession>A0A0C2D5L0</accession>
<comment type="caution">
    <text evidence="5">The sequence shown here is derived from an EMBL/GenBank/DDBJ whole genome shotgun (WGS) entry which is preliminary data.</text>
</comment>
<sequence length="883" mass="96131">MTHYTLPFSQVRAADLPRVGGKGANLGEMVAAGVAVPDGFCVTTEAFDAFLAASPHAAQLMARVDALEPTDLEGVRELGAQLREQLEATPIPAEVADQIRAAFAQVEGDPPWAVRSSATLEDLAEASFAGQQDTYLNVRGLDRLLDRVRACWASLFTDRAISYRRQHGFGSDIAKLSVVVQRMVQSEISGIMFTADPLSGHRGVASIDASWGLGEALVSGIVEADNYRVDRRSGALLHQRLGAKAIEIVGTSSGTEQRDVAPERRATRALDNSQLGALIELAGRVEDHYGTPQDIEWCFEGGELFLVQTRPITTLFPIPAGGEDQGLHVYVSISHIQVMTDPILPLGIDTITQAFPVGKRKINEPCPLMRRAAGRMYMDVTPAMLRGVTRKLVPNVMTLVESQMAGLLEQIIARKDFAQRDGRPQADLGFFAKDMGFTLGRNLFASLTWRDPAVNRAAVEHLAQTLPDQWARQISSSGDAAQRLQAAREVLWGALRSVMLGAFHVMLTGMISWKLLDKLCGNDPRVAELARGLDGNVTTQMDLELGDLADIVRTHDGLYARLSADITALQRPTEIDALDGAAQLLADWQTFLATYGHRAVGEIDMTKPRWAEDPSSLLHALSGMLRDRSIGGHRAQQRATEQSADQAGQGLIANAKFGRRWLIRRLIPRMRTGLSLREHPKFVFMRGLYLVRGAILQVAEDLVQAQRLAKAEDIWWLNYDDIERAVAGESMHALVESRRLEYRGYAKLRPPRVITSEGEIPRPPRAAALPPGTFAGVSASAGIVEGVARVIMDPTTEVMHAGEILVAPFTDPGWTPLFIHASALVMEVGGLMTHGSVVAREYGIPAVVGLDDATRLITSGQRIRVDGDTGIVTILSSAEPQQT</sequence>
<dbReference type="PANTHER" id="PTHR43615">
    <property type="entry name" value="PHOSPHOENOLPYRUVATE SYNTHASE-RELATED"/>
    <property type="match status" value="1"/>
</dbReference>
<dbReference type="InterPro" id="IPR013815">
    <property type="entry name" value="ATP_grasp_subdomain_1"/>
</dbReference>
<reference evidence="5 6" key="1">
    <citation type="submission" date="2014-12" db="EMBL/GenBank/DDBJ databases">
        <title>Genome assembly of Enhygromyxa salina DSM 15201.</title>
        <authorList>
            <person name="Sharma G."/>
            <person name="Subramanian S."/>
        </authorList>
    </citation>
    <scope>NUCLEOTIDE SEQUENCE [LARGE SCALE GENOMIC DNA]</scope>
    <source>
        <strain evidence="5 6">DSM 15201</strain>
    </source>
</reference>
<keyword evidence="2" id="KW-0067">ATP-binding</keyword>
<evidence type="ECO:0000256" key="1">
    <source>
        <dbReference type="ARBA" id="ARBA00022741"/>
    </source>
</evidence>
<dbReference type="InterPro" id="IPR008279">
    <property type="entry name" value="PEP-util_enz_mobile_dom"/>
</dbReference>
<dbReference type="Proteomes" id="UP000031599">
    <property type="component" value="Unassembled WGS sequence"/>
</dbReference>
<dbReference type="GO" id="GO:0016301">
    <property type="term" value="F:kinase activity"/>
    <property type="evidence" value="ECO:0007669"/>
    <property type="project" value="InterPro"/>
</dbReference>
<dbReference type="Gene3D" id="3.50.30.10">
    <property type="entry name" value="Phosphohistidine domain"/>
    <property type="match status" value="1"/>
</dbReference>
<dbReference type="GO" id="GO:0005524">
    <property type="term" value="F:ATP binding"/>
    <property type="evidence" value="ECO:0007669"/>
    <property type="project" value="UniProtKB-KW"/>
</dbReference>
<feature type="domain" description="PEP-utilising enzyme mobile" evidence="3">
    <location>
        <begin position="801"/>
        <end position="870"/>
    </location>
</feature>
<evidence type="ECO:0000259" key="3">
    <source>
        <dbReference type="Pfam" id="PF00391"/>
    </source>
</evidence>
<dbReference type="RefSeq" id="WP_052547088.1">
    <property type="nucleotide sequence ID" value="NZ_JMCC02000011.1"/>
</dbReference>
<dbReference type="InterPro" id="IPR002192">
    <property type="entry name" value="PPDK_AMP/ATP-bd"/>
</dbReference>
<protein>
    <submittedName>
        <fullName evidence="5">Phosphoenolpyruvate synthase</fullName>
    </submittedName>
</protein>
<dbReference type="Gene3D" id="3.30.1490.20">
    <property type="entry name" value="ATP-grasp fold, A domain"/>
    <property type="match status" value="1"/>
</dbReference>
<dbReference type="AlphaFoldDB" id="A0A0C2D5L0"/>
<dbReference type="InterPro" id="IPR036637">
    <property type="entry name" value="Phosphohistidine_dom_sf"/>
</dbReference>
<dbReference type="Pfam" id="PF01326">
    <property type="entry name" value="PPDK_N"/>
    <property type="match status" value="1"/>
</dbReference>
<dbReference type="FunFam" id="3.30.1490.20:FF:000010">
    <property type="entry name" value="Phosphoenolpyruvate synthase"/>
    <property type="match status" value="1"/>
</dbReference>
<dbReference type="Pfam" id="PF00391">
    <property type="entry name" value="PEP-utilizers"/>
    <property type="match status" value="1"/>
</dbReference>
<name>A0A0C2D5L0_9BACT</name>
<dbReference type="SUPFAM" id="SSF56059">
    <property type="entry name" value="Glutathione synthetase ATP-binding domain-like"/>
    <property type="match status" value="1"/>
</dbReference>
<organism evidence="5 6">
    <name type="scientific">Enhygromyxa salina</name>
    <dbReference type="NCBI Taxonomy" id="215803"/>
    <lineage>
        <taxon>Bacteria</taxon>
        <taxon>Pseudomonadati</taxon>
        <taxon>Myxococcota</taxon>
        <taxon>Polyangia</taxon>
        <taxon>Nannocystales</taxon>
        <taxon>Nannocystaceae</taxon>
        <taxon>Enhygromyxa</taxon>
    </lineage>
</organism>
<keyword evidence="5" id="KW-0670">Pyruvate</keyword>
<dbReference type="InterPro" id="IPR051549">
    <property type="entry name" value="PEP_Utilizing_Enz"/>
</dbReference>
<evidence type="ECO:0000259" key="4">
    <source>
        <dbReference type="Pfam" id="PF01326"/>
    </source>
</evidence>
<gene>
    <name evidence="5" type="ORF">DB30_00756</name>
</gene>
<evidence type="ECO:0000256" key="2">
    <source>
        <dbReference type="ARBA" id="ARBA00022840"/>
    </source>
</evidence>